<sequence length="239" mass="27335">RPSPRQDTLDMIPQLPYEVIERIVELTLSPNYGEYYVPPKEQPQLARFCLVNSHFLEASRRFLYARLPVTCMLRAHAWHGPTFDKVSTTATMVFSHAYLARHVHRPKVHLYVPPDDIPDDSRLSLPRDRPCQPLSSIKLRNDNFSLESLEYEAVTGPSMPPTLTTLSLTWDGTAYEPHVLDDIDFVRNLPTSLVRLDFFGFVAPPHLQGFLTDPKHPNLAILGFGLPENYQEMEVELAE</sequence>
<name>A0A0K3CMV4_RHOTO</name>
<protein>
    <submittedName>
        <fullName evidence="1">FGENESH: predicted gene_12.53 protein</fullName>
    </submittedName>
</protein>
<organism evidence="1 2">
    <name type="scientific">Rhodotorula toruloides</name>
    <name type="common">Yeast</name>
    <name type="synonym">Rhodosporidium toruloides</name>
    <dbReference type="NCBI Taxonomy" id="5286"/>
    <lineage>
        <taxon>Eukaryota</taxon>
        <taxon>Fungi</taxon>
        <taxon>Dikarya</taxon>
        <taxon>Basidiomycota</taxon>
        <taxon>Pucciniomycotina</taxon>
        <taxon>Microbotryomycetes</taxon>
        <taxon>Sporidiobolales</taxon>
        <taxon>Sporidiobolaceae</taxon>
        <taxon>Rhodotorula</taxon>
    </lineage>
</organism>
<feature type="non-terminal residue" evidence="1">
    <location>
        <position position="1"/>
    </location>
</feature>
<dbReference type="AlphaFoldDB" id="A0A0K3CMV4"/>
<gene>
    <name evidence="1" type="primary">FGENESH: predicted gene_12.53</name>
    <name evidence="1" type="ORF">BN2166_0058930</name>
</gene>
<evidence type="ECO:0000313" key="1">
    <source>
        <dbReference type="EMBL" id="CTR10032.1"/>
    </source>
</evidence>
<proteinExistence type="predicted"/>
<dbReference type="EMBL" id="CWKI01000012">
    <property type="protein sequence ID" value="CTR10032.1"/>
    <property type="molecule type" value="Genomic_DNA"/>
</dbReference>
<keyword evidence="2" id="KW-1185">Reference proteome</keyword>
<reference evidence="1 2" key="1">
    <citation type="submission" date="2015-07" db="EMBL/GenBank/DDBJ databases">
        <authorList>
            <person name="Cajimat M.N.B."/>
            <person name="Milazzo M.L."/>
            <person name="Fulhorst C.F."/>
        </authorList>
    </citation>
    <scope>NUCLEOTIDE SEQUENCE [LARGE SCALE GENOMIC DNA]</scope>
    <source>
        <strain evidence="1">Single colony</strain>
    </source>
</reference>
<feature type="non-terminal residue" evidence="1">
    <location>
        <position position="239"/>
    </location>
</feature>
<evidence type="ECO:0000313" key="2">
    <source>
        <dbReference type="Proteomes" id="UP000199069"/>
    </source>
</evidence>
<dbReference type="Proteomes" id="UP000199069">
    <property type="component" value="Unassembled WGS sequence"/>
</dbReference>
<accession>A0A0K3CMV4</accession>